<sequence length="295" mass="34120">MPREEDWDEEPDIDSLLRAEKKHEWISDPRFKRMFSDIEDALQGVMGKGKYEWVDRRVFDQVFDRSTLLALHKLMQQDNIETIDYPIARGKEAHVFRATSKQGPLAVKIFHTTNAVFKGLAKYIDGDPRFSGLSRRHRELVNIWVRKEFRNLKRMRKHGLRVPEPKSSLKNVLVMEFIGTEEAASPRLKDIELEDPMGVFEDLLEIAAIIWQTCNLVHADFSEYNVLWHDGQPWVIDVGQSVITRHPSAKEFLVRDVTRLTEWIGRQGHEVSVAESLVRVLDDPVPELASLPSGD</sequence>
<dbReference type="InterPro" id="IPR000687">
    <property type="entry name" value="RIO_kinase"/>
</dbReference>
<dbReference type="InterPro" id="IPR018935">
    <property type="entry name" value="RIO_kinase_CS"/>
</dbReference>
<reference evidence="13" key="1">
    <citation type="submission" date="2018-05" db="EMBL/GenBank/DDBJ databases">
        <authorList>
            <person name="Lanie J.A."/>
            <person name="Ng W.-L."/>
            <person name="Kazmierczak K.M."/>
            <person name="Andrzejewski T.M."/>
            <person name="Davidsen T.M."/>
            <person name="Wayne K.J."/>
            <person name="Tettelin H."/>
            <person name="Glass J.I."/>
            <person name="Rusch D."/>
            <person name="Podicherti R."/>
            <person name="Tsui H.-C.T."/>
            <person name="Winkler M.E."/>
        </authorList>
    </citation>
    <scope>NUCLEOTIDE SEQUENCE</scope>
</reference>
<evidence type="ECO:0000256" key="8">
    <source>
        <dbReference type="ARBA" id="ARBA00022840"/>
    </source>
</evidence>
<evidence type="ECO:0000313" key="13">
    <source>
        <dbReference type="EMBL" id="SUZ66886.1"/>
    </source>
</evidence>
<evidence type="ECO:0000256" key="10">
    <source>
        <dbReference type="ARBA" id="ARBA00047899"/>
    </source>
</evidence>
<evidence type="ECO:0000256" key="4">
    <source>
        <dbReference type="ARBA" id="ARBA00022679"/>
    </source>
</evidence>
<gene>
    <name evidence="13" type="ORF">METZ01_LOCUS19740</name>
</gene>
<evidence type="ECO:0000256" key="9">
    <source>
        <dbReference type="ARBA" id="ARBA00022842"/>
    </source>
</evidence>
<evidence type="ECO:0000256" key="2">
    <source>
        <dbReference type="ARBA" id="ARBA00012513"/>
    </source>
</evidence>
<evidence type="ECO:0000256" key="7">
    <source>
        <dbReference type="ARBA" id="ARBA00022777"/>
    </source>
</evidence>
<comment type="similarity">
    <text evidence="1">Belongs to the protein kinase superfamily. RIO-type Ser/Thr kinase family.</text>
</comment>
<evidence type="ECO:0000256" key="1">
    <source>
        <dbReference type="ARBA" id="ARBA00009196"/>
    </source>
</evidence>
<dbReference type="AlphaFoldDB" id="A0A381PIP5"/>
<evidence type="ECO:0000256" key="11">
    <source>
        <dbReference type="ARBA" id="ARBA00048679"/>
    </source>
</evidence>
<dbReference type="InterPro" id="IPR051272">
    <property type="entry name" value="RIO-type_Ser/Thr_kinase"/>
</dbReference>
<evidence type="ECO:0000256" key="5">
    <source>
        <dbReference type="ARBA" id="ARBA00022723"/>
    </source>
</evidence>
<dbReference type="PANTHER" id="PTHR45723">
    <property type="entry name" value="SERINE/THREONINE-PROTEIN KINASE RIO1"/>
    <property type="match status" value="1"/>
</dbReference>
<dbReference type="GO" id="GO:0005524">
    <property type="term" value="F:ATP binding"/>
    <property type="evidence" value="ECO:0007669"/>
    <property type="project" value="UniProtKB-KW"/>
</dbReference>
<protein>
    <recommendedName>
        <fullName evidence="2">non-specific serine/threonine protein kinase</fullName>
        <ecNumber evidence="2">2.7.11.1</ecNumber>
    </recommendedName>
</protein>
<accession>A0A381PIP5</accession>
<evidence type="ECO:0000256" key="3">
    <source>
        <dbReference type="ARBA" id="ARBA00022527"/>
    </source>
</evidence>
<keyword evidence="5" id="KW-0479">Metal-binding</keyword>
<dbReference type="GO" id="GO:0004674">
    <property type="term" value="F:protein serine/threonine kinase activity"/>
    <property type="evidence" value="ECO:0007669"/>
    <property type="project" value="UniProtKB-KW"/>
</dbReference>
<dbReference type="InterPro" id="IPR011009">
    <property type="entry name" value="Kinase-like_dom_sf"/>
</dbReference>
<dbReference type="CDD" id="cd05145">
    <property type="entry name" value="RIO1_like"/>
    <property type="match status" value="1"/>
</dbReference>
<dbReference type="SUPFAM" id="SSF56112">
    <property type="entry name" value="Protein kinase-like (PK-like)"/>
    <property type="match status" value="1"/>
</dbReference>
<evidence type="ECO:0000259" key="12">
    <source>
        <dbReference type="SMART" id="SM00090"/>
    </source>
</evidence>
<keyword evidence="3" id="KW-0723">Serine/threonine-protein kinase</keyword>
<evidence type="ECO:0000256" key="6">
    <source>
        <dbReference type="ARBA" id="ARBA00022741"/>
    </source>
</evidence>
<keyword evidence="6" id="KW-0547">Nucleotide-binding</keyword>
<dbReference type="GO" id="GO:0046872">
    <property type="term" value="F:metal ion binding"/>
    <property type="evidence" value="ECO:0007669"/>
    <property type="project" value="UniProtKB-KW"/>
</dbReference>
<keyword evidence="8" id="KW-0067">ATP-binding</keyword>
<keyword evidence="9" id="KW-0460">Magnesium</keyword>
<dbReference type="Pfam" id="PF01163">
    <property type="entry name" value="RIO1"/>
    <property type="match status" value="1"/>
</dbReference>
<dbReference type="EC" id="2.7.11.1" evidence="2"/>
<name>A0A381PIP5_9ZZZZ</name>
<proteinExistence type="inferred from homology"/>
<dbReference type="InterPro" id="IPR018934">
    <property type="entry name" value="RIO_dom"/>
</dbReference>
<dbReference type="EMBL" id="UINC01000996">
    <property type="protein sequence ID" value="SUZ66886.1"/>
    <property type="molecule type" value="Genomic_DNA"/>
</dbReference>
<comment type="catalytic activity">
    <reaction evidence="11">
        <text>L-seryl-[protein] + ATP = O-phospho-L-seryl-[protein] + ADP + H(+)</text>
        <dbReference type="Rhea" id="RHEA:17989"/>
        <dbReference type="Rhea" id="RHEA-COMP:9863"/>
        <dbReference type="Rhea" id="RHEA-COMP:11604"/>
        <dbReference type="ChEBI" id="CHEBI:15378"/>
        <dbReference type="ChEBI" id="CHEBI:29999"/>
        <dbReference type="ChEBI" id="CHEBI:30616"/>
        <dbReference type="ChEBI" id="CHEBI:83421"/>
        <dbReference type="ChEBI" id="CHEBI:456216"/>
        <dbReference type="EC" id="2.7.11.1"/>
    </reaction>
</comment>
<organism evidence="13">
    <name type="scientific">marine metagenome</name>
    <dbReference type="NCBI Taxonomy" id="408172"/>
    <lineage>
        <taxon>unclassified sequences</taxon>
        <taxon>metagenomes</taxon>
        <taxon>ecological metagenomes</taxon>
    </lineage>
</organism>
<dbReference type="SMART" id="SM00090">
    <property type="entry name" value="RIO"/>
    <property type="match status" value="1"/>
</dbReference>
<feature type="domain" description="RIO kinase" evidence="12">
    <location>
        <begin position="52"/>
        <end position="282"/>
    </location>
</feature>
<dbReference type="Gene3D" id="3.30.200.20">
    <property type="entry name" value="Phosphorylase Kinase, domain 1"/>
    <property type="match status" value="1"/>
</dbReference>
<comment type="catalytic activity">
    <reaction evidence="10">
        <text>L-threonyl-[protein] + ATP = O-phospho-L-threonyl-[protein] + ADP + H(+)</text>
        <dbReference type="Rhea" id="RHEA:46608"/>
        <dbReference type="Rhea" id="RHEA-COMP:11060"/>
        <dbReference type="Rhea" id="RHEA-COMP:11605"/>
        <dbReference type="ChEBI" id="CHEBI:15378"/>
        <dbReference type="ChEBI" id="CHEBI:30013"/>
        <dbReference type="ChEBI" id="CHEBI:30616"/>
        <dbReference type="ChEBI" id="CHEBI:61977"/>
        <dbReference type="ChEBI" id="CHEBI:456216"/>
        <dbReference type="EC" id="2.7.11.1"/>
    </reaction>
</comment>
<keyword evidence="4" id="KW-0808">Transferase</keyword>
<dbReference type="PROSITE" id="PS01245">
    <property type="entry name" value="RIO1"/>
    <property type="match status" value="1"/>
</dbReference>
<dbReference type="Gene3D" id="1.10.510.10">
    <property type="entry name" value="Transferase(Phosphotransferase) domain 1"/>
    <property type="match status" value="1"/>
</dbReference>
<keyword evidence="7" id="KW-0418">Kinase</keyword>